<organism evidence="2 3">
    <name type="scientific">Claviceps pazoutovae</name>
    <dbReference type="NCBI Taxonomy" id="1649127"/>
    <lineage>
        <taxon>Eukaryota</taxon>
        <taxon>Fungi</taxon>
        <taxon>Dikarya</taxon>
        <taxon>Ascomycota</taxon>
        <taxon>Pezizomycotina</taxon>
        <taxon>Sordariomycetes</taxon>
        <taxon>Hypocreomycetidae</taxon>
        <taxon>Hypocreales</taxon>
        <taxon>Clavicipitaceae</taxon>
        <taxon>Claviceps</taxon>
    </lineage>
</organism>
<feature type="compositionally biased region" description="Basic residues" evidence="1">
    <location>
        <begin position="1"/>
        <end position="12"/>
    </location>
</feature>
<feature type="region of interest" description="Disordered" evidence="1">
    <location>
        <begin position="1"/>
        <end position="43"/>
    </location>
</feature>
<dbReference type="Proteomes" id="UP000706124">
    <property type="component" value="Unassembled WGS sequence"/>
</dbReference>
<proteinExistence type="predicted"/>
<evidence type="ECO:0000313" key="3">
    <source>
        <dbReference type="Proteomes" id="UP000706124"/>
    </source>
</evidence>
<name>A0A9P7SFY4_9HYPO</name>
<evidence type="ECO:0000313" key="2">
    <source>
        <dbReference type="EMBL" id="KAG5933997.1"/>
    </source>
</evidence>
<sequence>MDSTRRSTRASSRRAESQPAPHHQQQQVPRVTETPSPQHQAADSDTALVLRALATQVTSLTKKLDGMQDENSVLRKLALSSQTRQESTVAHTGKAGHFTKPACFTGKNLTVTRHCLDTDMIKINWVGSLLAEQALVWHIHRANRHAPPQQSDNWTSYSEAFKFLELNTSGQALGLGERRMITKALPRDIVRMTHTWNRTELE</sequence>
<dbReference type="OrthoDB" id="4958858at2759"/>
<reference evidence="2 3" key="1">
    <citation type="journal article" date="2020" name="bioRxiv">
        <title>Whole genome comparisons of ergot fungi reveals the divergence and evolution of species within the genus Claviceps are the result of varying mechanisms driving genome evolution and host range expansion.</title>
        <authorList>
            <person name="Wyka S.A."/>
            <person name="Mondo S.J."/>
            <person name="Liu M."/>
            <person name="Dettman J."/>
            <person name="Nalam V."/>
            <person name="Broders K.D."/>
        </authorList>
    </citation>
    <scope>NUCLEOTIDE SEQUENCE [LARGE SCALE GENOMIC DNA]</scope>
    <source>
        <strain evidence="2 3">CCC 1485</strain>
    </source>
</reference>
<accession>A0A9P7SFY4</accession>
<evidence type="ECO:0000256" key="1">
    <source>
        <dbReference type="SAM" id="MobiDB-lite"/>
    </source>
</evidence>
<feature type="compositionally biased region" description="Low complexity" evidence="1">
    <location>
        <begin position="17"/>
        <end position="27"/>
    </location>
</feature>
<dbReference type="AlphaFoldDB" id="A0A9P7SFY4"/>
<comment type="caution">
    <text evidence="2">The sequence shown here is derived from an EMBL/GenBank/DDBJ whole genome shotgun (WGS) entry which is preliminary data.</text>
</comment>
<gene>
    <name evidence="2" type="ORF">E4U60_004142</name>
</gene>
<feature type="compositionally biased region" description="Polar residues" evidence="1">
    <location>
        <begin position="33"/>
        <end position="43"/>
    </location>
</feature>
<dbReference type="EMBL" id="SRPO01000334">
    <property type="protein sequence ID" value="KAG5933997.1"/>
    <property type="molecule type" value="Genomic_DNA"/>
</dbReference>
<keyword evidence="3" id="KW-1185">Reference proteome</keyword>
<protein>
    <submittedName>
        <fullName evidence="2">Uncharacterized protein</fullName>
    </submittedName>
</protein>